<dbReference type="PANTHER" id="PTHR33144:SF16">
    <property type="entry name" value="OS02G0129000 PROTEIN"/>
    <property type="match status" value="1"/>
</dbReference>
<protein>
    <submittedName>
        <fullName evidence="1">Uncharacterized protein</fullName>
    </submittedName>
</protein>
<evidence type="ECO:0000313" key="2">
    <source>
        <dbReference type="Proteomes" id="UP000826271"/>
    </source>
</evidence>
<evidence type="ECO:0000313" key="1">
    <source>
        <dbReference type="EMBL" id="KAG8383784.1"/>
    </source>
</evidence>
<accession>A0AAV6XMS1</accession>
<comment type="caution">
    <text evidence="1">The sequence shown here is derived from an EMBL/GenBank/DDBJ whole genome shotgun (WGS) entry which is preliminary data.</text>
</comment>
<dbReference type="EMBL" id="WHWC01000004">
    <property type="protein sequence ID" value="KAG8383784.1"/>
    <property type="molecule type" value="Genomic_DNA"/>
</dbReference>
<organism evidence="1 2">
    <name type="scientific">Buddleja alternifolia</name>
    <dbReference type="NCBI Taxonomy" id="168488"/>
    <lineage>
        <taxon>Eukaryota</taxon>
        <taxon>Viridiplantae</taxon>
        <taxon>Streptophyta</taxon>
        <taxon>Embryophyta</taxon>
        <taxon>Tracheophyta</taxon>
        <taxon>Spermatophyta</taxon>
        <taxon>Magnoliopsida</taxon>
        <taxon>eudicotyledons</taxon>
        <taxon>Gunneridae</taxon>
        <taxon>Pentapetalae</taxon>
        <taxon>asterids</taxon>
        <taxon>lamiids</taxon>
        <taxon>Lamiales</taxon>
        <taxon>Scrophulariaceae</taxon>
        <taxon>Buddlejeae</taxon>
        <taxon>Buddleja</taxon>
    </lineage>
</organism>
<dbReference type="PANTHER" id="PTHR33144">
    <property type="entry name" value="OS10G0409366 PROTEIN-RELATED"/>
    <property type="match status" value="1"/>
</dbReference>
<proteinExistence type="predicted"/>
<reference evidence="1" key="1">
    <citation type="submission" date="2019-10" db="EMBL/GenBank/DDBJ databases">
        <authorList>
            <person name="Zhang R."/>
            <person name="Pan Y."/>
            <person name="Wang J."/>
            <person name="Ma R."/>
            <person name="Yu S."/>
        </authorList>
    </citation>
    <scope>NUCLEOTIDE SEQUENCE</scope>
    <source>
        <strain evidence="1">LA-IB0</strain>
        <tissue evidence="1">Leaf</tissue>
    </source>
</reference>
<name>A0AAV6XMS1_9LAMI</name>
<keyword evidence="2" id="KW-1185">Reference proteome</keyword>
<dbReference type="AlphaFoldDB" id="A0AAV6XMS1"/>
<sequence length="128" mass="15422">MYCPIDILNWCKVLKYNKKELLGIVQLKFIGIHGMDEWILQSIGEKWRLWKQRLKVKYLKPDMPFEYLVKNTDERVIEEQWKGLLTFWLSEEGKLMAQKNLDDFAHVGMGSHLQTYLRKYLLVKLVFE</sequence>
<dbReference type="Proteomes" id="UP000826271">
    <property type="component" value="Unassembled WGS sequence"/>
</dbReference>
<gene>
    <name evidence="1" type="ORF">BUALT_Bualt04G0049700</name>
</gene>